<sequence length="351" mass="38940">MRGDIVKVLYTIIIIALLFVSGCSLGDDEKKYELVYVKDEVSLEIKNEQNHQKITVAIVPKVVNILYFNAIETGALEAANDLNVNVIYHGPAEANSDAQIEIVNEMIQANVDVIAVSANDPEELAPVLKKAKNSGIKVITWDSDTLPESRDLFINMVDPEVLGRHLMDLLAWNTDESGEYAVMMGSFTAANSNEWTEWIKIHQEEYYPDMKLVEIVANDEDPIKSYNEAIKLLKKYPMLKGIIGSTSEAPPAIATAVKELNVIDEVAVVGLSSPSLMRDHLKDGSAKAITLWSPKKLGYLTVSLAKNIVEDSPPYDGQDIPKVGKVRVKEETVIMGEPIDFTKENVDQYDF</sequence>
<gene>
    <name evidence="3" type="ORF">AZF04_02715</name>
</gene>
<dbReference type="PANTHER" id="PTHR30036:SF8">
    <property type="entry name" value="ABC-TYPE SUGAR TRANSPORT SYSTEM PERIPLASMIC COMPONENT-LIKE PROTEIN"/>
    <property type="match status" value="1"/>
</dbReference>
<dbReference type="Gene3D" id="3.40.50.2300">
    <property type="match status" value="2"/>
</dbReference>
<proteinExistence type="predicted"/>
<comment type="caution">
    <text evidence="3">The sequence shown here is derived from an EMBL/GenBank/DDBJ whole genome shotgun (WGS) entry which is preliminary data.</text>
</comment>
<dbReference type="InterPro" id="IPR050555">
    <property type="entry name" value="Bact_Solute-Bind_Prot2"/>
</dbReference>
<accession>A0A161QBH3</accession>
<dbReference type="PROSITE" id="PS51257">
    <property type="entry name" value="PROKAR_LIPOPROTEIN"/>
    <property type="match status" value="1"/>
</dbReference>
<evidence type="ECO:0000256" key="1">
    <source>
        <dbReference type="ARBA" id="ARBA00004196"/>
    </source>
</evidence>
<comment type="subcellular location">
    <subcellularLocation>
        <location evidence="1">Cell envelope</location>
    </subcellularLocation>
</comment>
<dbReference type="STRING" id="519424.AZF04_02715"/>
<dbReference type="PANTHER" id="PTHR30036">
    <property type="entry name" value="D-XYLOSE-BINDING PERIPLASMIC PROTEIN"/>
    <property type="match status" value="1"/>
</dbReference>
<dbReference type="Pfam" id="PF13407">
    <property type="entry name" value="Peripla_BP_4"/>
    <property type="match status" value="1"/>
</dbReference>
<dbReference type="OrthoDB" id="9795981at2"/>
<name>A0A161QBH3_9BACI</name>
<dbReference type="EMBL" id="LTAO01000001">
    <property type="protein sequence ID" value="KYG35267.1"/>
    <property type="molecule type" value="Genomic_DNA"/>
</dbReference>
<dbReference type="SUPFAM" id="SSF53822">
    <property type="entry name" value="Periplasmic binding protein-like I"/>
    <property type="match status" value="1"/>
</dbReference>
<dbReference type="Proteomes" id="UP000075806">
    <property type="component" value="Unassembled WGS sequence"/>
</dbReference>
<dbReference type="GO" id="GO:0030246">
    <property type="term" value="F:carbohydrate binding"/>
    <property type="evidence" value="ECO:0007669"/>
    <property type="project" value="TreeGrafter"/>
</dbReference>
<reference evidence="3" key="1">
    <citation type="submission" date="2016-02" db="EMBL/GenBank/DDBJ databases">
        <title>Genome sequence of Bacillus trypoxylicola KCTC 13244(T).</title>
        <authorList>
            <person name="Jeong H."/>
            <person name="Park S.-H."/>
            <person name="Choi S.-K."/>
        </authorList>
    </citation>
    <scope>NUCLEOTIDE SEQUENCE [LARGE SCALE GENOMIC DNA]</scope>
    <source>
        <strain evidence="3">KCTC 13244</strain>
    </source>
</reference>
<keyword evidence="4" id="KW-1185">Reference proteome</keyword>
<dbReference type="AlphaFoldDB" id="A0A161QBH3"/>
<dbReference type="InterPro" id="IPR025997">
    <property type="entry name" value="SBP_2_dom"/>
</dbReference>
<dbReference type="CDD" id="cd06302">
    <property type="entry name" value="PBP1_LsrB_Quorum_Sensing-like"/>
    <property type="match status" value="1"/>
</dbReference>
<evidence type="ECO:0000313" key="3">
    <source>
        <dbReference type="EMBL" id="KYG35267.1"/>
    </source>
</evidence>
<evidence type="ECO:0000313" key="4">
    <source>
        <dbReference type="Proteomes" id="UP000075806"/>
    </source>
</evidence>
<protein>
    <submittedName>
        <fullName evidence="3">ABC transporter substrate-binding protein</fullName>
    </submittedName>
</protein>
<organism evidence="3 4">
    <name type="scientific">Alkalihalobacillus trypoxylicola</name>
    <dbReference type="NCBI Taxonomy" id="519424"/>
    <lineage>
        <taxon>Bacteria</taxon>
        <taxon>Bacillati</taxon>
        <taxon>Bacillota</taxon>
        <taxon>Bacilli</taxon>
        <taxon>Bacillales</taxon>
        <taxon>Bacillaceae</taxon>
        <taxon>Alkalihalobacillus</taxon>
    </lineage>
</organism>
<feature type="domain" description="Periplasmic binding protein" evidence="2">
    <location>
        <begin position="56"/>
        <end position="309"/>
    </location>
</feature>
<evidence type="ECO:0000259" key="2">
    <source>
        <dbReference type="Pfam" id="PF13407"/>
    </source>
</evidence>
<dbReference type="GO" id="GO:0030288">
    <property type="term" value="C:outer membrane-bounded periplasmic space"/>
    <property type="evidence" value="ECO:0007669"/>
    <property type="project" value="TreeGrafter"/>
</dbReference>
<dbReference type="InterPro" id="IPR028082">
    <property type="entry name" value="Peripla_BP_I"/>
</dbReference>